<sequence>MSSRHLARSIAMQSLFEWDFRGQPTAGLPAILDHNLVEFGPGLKENEFAKDLVDGVIDHLPEIDELIVKYAPEWPLNQITIVDRNILRIGIFEMKLYGQTPPKVAINEAIELAKGFGGPSSGKFVNGVLGSIYKDMQPTPTI</sequence>
<dbReference type="NCBIfam" id="TIGR01951">
    <property type="entry name" value="nusB"/>
    <property type="match status" value="1"/>
</dbReference>
<evidence type="ECO:0000259" key="7">
    <source>
        <dbReference type="Pfam" id="PF01029"/>
    </source>
</evidence>
<dbReference type="Gene3D" id="1.10.940.10">
    <property type="entry name" value="NusB-like"/>
    <property type="match status" value="1"/>
</dbReference>
<dbReference type="InterPro" id="IPR035926">
    <property type="entry name" value="NusB-like_sf"/>
</dbReference>
<keyword evidence="2 6" id="KW-0889">Transcription antitermination</keyword>
<dbReference type="PANTHER" id="PTHR11078:SF3">
    <property type="entry name" value="ANTITERMINATION NUSB DOMAIN-CONTAINING PROTEIN"/>
    <property type="match status" value="1"/>
</dbReference>
<comment type="caution">
    <text evidence="8">The sequence shown here is derived from an EMBL/GenBank/DDBJ whole genome shotgun (WGS) entry which is preliminary data.</text>
</comment>
<proteinExistence type="inferred from homology"/>
<dbReference type="GO" id="GO:0003723">
    <property type="term" value="F:RNA binding"/>
    <property type="evidence" value="ECO:0007669"/>
    <property type="project" value="UniProtKB-UniRule"/>
</dbReference>
<organism evidence="8 9">
    <name type="scientific">Candidatus Magasanikbacteria bacterium RIFOXYA2_FULL_44_8</name>
    <dbReference type="NCBI Taxonomy" id="1798696"/>
    <lineage>
        <taxon>Bacteria</taxon>
        <taxon>Candidatus Magasanikiibacteriota</taxon>
    </lineage>
</organism>
<feature type="domain" description="NusB/RsmB/TIM44" evidence="7">
    <location>
        <begin position="7"/>
        <end position="134"/>
    </location>
</feature>
<dbReference type="PANTHER" id="PTHR11078">
    <property type="entry name" value="N UTILIZATION SUBSTANCE PROTEIN B-RELATED"/>
    <property type="match status" value="1"/>
</dbReference>
<evidence type="ECO:0000256" key="5">
    <source>
        <dbReference type="ARBA" id="ARBA00023163"/>
    </source>
</evidence>
<dbReference type="Proteomes" id="UP000177803">
    <property type="component" value="Unassembled WGS sequence"/>
</dbReference>
<evidence type="ECO:0000313" key="8">
    <source>
        <dbReference type="EMBL" id="OGH84629.1"/>
    </source>
</evidence>
<dbReference type="GO" id="GO:0031564">
    <property type="term" value="P:transcription antitermination"/>
    <property type="evidence" value="ECO:0007669"/>
    <property type="project" value="UniProtKB-KW"/>
</dbReference>
<keyword evidence="4 6" id="KW-0805">Transcription regulation</keyword>
<dbReference type="HAMAP" id="MF_00073">
    <property type="entry name" value="NusB"/>
    <property type="match status" value="1"/>
</dbReference>
<dbReference type="EMBL" id="MFQR01000011">
    <property type="protein sequence ID" value="OGH84629.1"/>
    <property type="molecule type" value="Genomic_DNA"/>
</dbReference>
<evidence type="ECO:0000256" key="3">
    <source>
        <dbReference type="ARBA" id="ARBA00022884"/>
    </source>
</evidence>
<dbReference type="InterPro" id="IPR011605">
    <property type="entry name" value="NusB_fam"/>
</dbReference>
<comment type="function">
    <text evidence="6">Involved in transcription antitermination. Required for transcription of ribosomal RNA (rRNA) genes. Binds specifically to the boxA antiterminator sequence of the ribosomal RNA (rrn) operons.</text>
</comment>
<comment type="similarity">
    <text evidence="1 6">Belongs to the NusB family.</text>
</comment>
<evidence type="ECO:0000313" key="9">
    <source>
        <dbReference type="Proteomes" id="UP000177803"/>
    </source>
</evidence>
<protein>
    <recommendedName>
        <fullName evidence="6">Transcription antitermination protein NusB</fullName>
    </recommendedName>
    <alternativeName>
        <fullName evidence="6">Antitermination factor NusB</fullName>
    </alternativeName>
</protein>
<accession>A0A1F6NL91</accession>
<gene>
    <name evidence="6" type="primary">nusB</name>
    <name evidence="8" type="ORF">A2261_01970</name>
</gene>
<reference evidence="8 9" key="1">
    <citation type="journal article" date="2016" name="Nat. Commun.">
        <title>Thousands of microbial genomes shed light on interconnected biogeochemical processes in an aquifer system.</title>
        <authorList>
            <person name="Anantharaman K."/>
            <person name="Brown C.T."/>
            <person name="Hug L.A."/>
            <person name="Sharon I."/>
            <person name="Castelle C.J."/>
            <person name="Probst A.J."/>
            <person name="Thomas B.C."/>
            <person name="Singh A."/>
            <person name="Wilkins M.J."/>
            <person name="Karaoz U."/>
            <person name="Brodie E.L."/>
            <person name="Williams K.H."/>
            <person name="Hubbard S.S."/>
            <person name="Banfield J.F."/>
        </authorList>
    </citation>
    <scope>NUCLEOTIDE SEQUENCE [LARGE SCALE GENOMIC DNA]</scope>
</reference>
<dbReference type="CDD" id="cd00619">
    <property type="entry name" value="Terminator_NusB"/>
    <property type="match status" value="1"/>
</dbReference>
<evidence type="ECO:0000256" key="4">
    <source>
        <dbReference type="ARBA" id="ARBA00023015"/>
    </source>
</evidence>
<keyword evidence="5 6" id="KW-0804">Transcription</keyword>
<dbReference type="AlphaFoldDB" id="A0A1F6NL91"/>
<keyword evidence="3 6" id="KW-0694">RNA-binding</keyword>
<evidence type="ECO:0000256" key="2">
    <source>
        <dbReference type="ARBA" id="ARBA00022814"/>
    </source>
</evidence>
<dbReference type="GO" id="GO:0005829">
    <property type="term" value="C:cytosol"/>
    <property type="evidence" value="ECO:0007669"/>
    <property type="project" value="TreeGrafter"/>
</dbReference>
<evidence type="ECO:0000256" key="6">
    <source>
        <dbReference type="HAMAP-Rule" id="MF_00073"/>
    </source>
</evidence>
<dbReference type="InterPro" id="IPR006027">
    <property type="entry name" value="NusB_RsmB_TIM44"/>
</dbReference>
<evidence type="ECO:0000256" key="1">
    <source>
        <dbReference type="ARBA" id="ARBA00005952"/>
    </source>
</evidence>
<name>A0A1F6NL91_9BACT</name>
<dbReference type="Pfam" id="PF01029">
    <property type="entry name" value="NusB"/>
    <property type="match status" value="1"/>
</dbReference>
<dbReference type="GO" id="GO:0006353">
    <property type="term" value="P:DNA-templated transcription termination"/>
    <property type="evidence" value="ECO:0007669"/>
    <property type="project" value="UniProtKB-UniRule"/>
</dbReference>
<dbReference type="SUPFAM" id="SSF48013">
    <property type="entry name" value="NusB-like"/>
    <property type="match status" value="1"/>
</dbReference>